<dbReference type="AlphaFoldDB" id="A0A1C2G491"/>
<sequence>MATILELAELSSAVYGDTPVPTGWTVMPGPYGTSGSNPDGYYGVAYINTTTHEIVIANRGTVPASLANLINDAELAAHEVTPDELSAIAFAERVNGHINAPSGTDERLKGDR</sequence>
<organism evidence="1 2">
    <name type="scientific">Acidiferrobacter thiooxydans</name>
    <dbReference type="NCBI Taxonomy" id="163359"/>
    <lineage>
        <taxon>Bacteria</taxon>
        <taxon>Pseudomonadati</taxon>
        <taxon>Pseudomonadota</taxon>
        <taxon>Gammaproteobacteria</taxon>
        <taxon>Acidiferrobacterales</taxon>
        <taxon>Acidiferrobacteraceae</taxon>
        <taxon>Acidiferrobacter</taxon>
    </lineage>
</organism>
<evidence type="ECO:0000313" key="2">
    <source>
        <dbReference type="Proteomes" id="UP000253250"/>
    </source>
</evidence>
<reference evidence="1 2" key="1">
    <citation type="submission" date="2018-02" db="EMBL/GenBank/DDBJ databases">
        <title>Insights into the biology of acidophilic members of the Acidiferrobacteraceae family derived from comparative genomic analyses.</title>
        <authorList>
            <person name="Issotta F."/>
            <person name="Thyssen C."/>
            <person name="Mena C."/>
            <person name="Moya A."/>
            <person name="Bellenberg S."/>
            <person name="Sproer C."/>
            <person name="Covarrubias P.C."/>
            <person name="Sand W."/>
            <person name="Quatrini R."/>
            <person name="Vera M."/>
        </authorList>
    </citation>
    <scope>NUCLEOTIDE SEQUENCE [LARGE SCALE GENOMIC DNA]</scope>
    <source>
        <strain evidence="2">m-1</strain>
    </source>
</reference>
<accession>A0A1C2G491</accession>
<dbReference type="EMBL" id="PSYR01000002">
    <property type="protein sequence ID" value="RCN55738.1"/>
    <property type="molecule type" value="Genomic_DNA"/>
</dbReference>
<dbReference type="Proteomes" id="UP000253250">
    <property type="component" value="Unassembled WGS sequence"/>
</dbReference>
<keyword evidence="2" id="KW-1185">Reference proteome</keyword>
<proteinExistence type="predicted"/>
<gene>
    <name evidence="1" type="ORF">C4900_07385</name>
</gene>
<comment type="caution">
    <text evidence="1">The sequence shown here is derived from an EMBL/GenBank/DDBJ whole genome shotgun (WGS) entry which is preliminary data.</text>
</comment>
<name>A0A1C2G491_9GAMM</name>
<dbReference type="STRING" id="163359.A9R16_07375"/>
<dbReference type="OrthoDB" id="7226437at2"/>
<evidence type="ECO:0000313" key="1">
    <source>
        <dbReference type="EMBL" id="RCN55738.1"/>
    </source>
</evidence>
<protein>
    <submittedName>
        <fullName evidence="1">Uncharacterized protein</fullName>
    </submittedName>
</protein>
<dbReference type="RefSeq" id="WP_141689171.1">
    <property type="nucleotide sequence ID" value="NZ_CP080624.1"/>
</dbReference>